<keyword evidence="2" id="KW-1185">Reference proteome</keyword>
<reference evidence="1 2" key="1">
    <citation type="submission" date="2019-07" db="EMBL/GenBank/DDBJ databases">
        <title>Whole genome shotgun sequence of Reyranella soli NBRC 108950.</title>
        <authorList>
            <person name="Hosoyama A."/>
            <person name="Uohara A."/>
            <person name="Ohji S."/>
            <person name="Ichikawa N."/>
        </authorList>
    </citation>
    <scope>NUCLEOTIDE SEQUENCE [LARGE SCALE GENOMIC DNA]</scope>
    <source>
        <strain evidence="1 2">NBRC 108950</strain>
    </source>
</reference>
<dbReference type="AlphaFoldDB" id="A0A512NL29"/>
<comment type="caution">
    <text evidence="1">The sequence shown here is derived from an EMBL/GenBank/DDBJ whole genome shotgun (WGS) entry which is preliminary data.</text>
</comment>
<organism evidence="1 2">
    <name type="scientific">Reyranella soli</name>
    <dbReference type="NCBI Taxonomy" id="1230389"/>
    <lineage>
        <taxon>Bacteria</taxon>
        <taxon>Pseudomonadati</taxon>
        <taxon>Pseudomonadota</taxon>
        <taxon>Alphaproteobacteria</taxon>
        <taxon>Hyphomicrobiales</taxon>
        <taxon>Reyranellaceae</taxon>
        <taxon>Reyranella</taxon>
    </lineage>
</organism>
<protein>
    <submittedName>
        <fullName evidence="1">Uncharacterized protein</fullName>
    </submittedName>
</protein>
<accession>A0A512NL29</accession>
<proteinExistence type="predicted"/>
<sequence length="60" mass="6860">MGGPAMWVKMQYVTTHGDGRLLFKRDIPPELRAVAGRTTWQRSLRSRAWNATVANLYTLI</sequence>
<evidence type="ECO:0000313" key="1">
    <source>
        <dbReference type="EMBL" id="GEP59657.1"/>
    </source>
</evidence>
<dbReference type="EMBL" id="BKAJ01000136">
    <property type="protein sequence ID" value="GEP59657.1"/>
    <property type="molecule type" value="Genomic_DNA"/>
</dbReference>
<gene>
    <name evidence="1" type="ORF">RSO01_68230</name>
</gene>
<evidence type="ECO:0000313" key="2">
    <source>
        <dbReference type="Proteomes" id="UP000321058"/>
    </source>
</evidence>
<dbReference type="Proteomes" id="UP000321058">
    <property type="component" value="Unassembled WGS sequence"/>
</dbReference>
<name>A0A512NL29_9HYPH</name>